<dbReference type="RefSeq" id="WP_191835161.1">
    <property type="nucleotide sequence ID" value="NZ_JAANNT010000035.1"/>
</dbReference>
<keyword evidence="2" id="KW-1185">Reference proteome</keyword>
<evidence type="ECO:0000313" key="1">
    <source>
        <dbReference type="EMBL" id="NUV31995.1"/>
    </source>
</evidence>
<name>A0A7Y6F507_9ACTN</name>
<gene>
    <name evidence="1" type="ORF">G6W59_27520</name>
</gene>
<dbReference type="EMBL" id="JAANNT010000035">
    <property type="protein sequence ID" value="NUV31995.1"/>
    <property type="molecule type" value="Genomic_DNA"/>
</dbReference>
<organism evidence="1 2">
    <name type="scientific">Streptomyces odorifer</name>
    <dbReference type="NCBI Taxonomy" id="53450"/>
    <lineage>
        <taxon>Bacteria</taxon>
        <taxon>Bacillati</taxon>
        <taxon>Actinomycetota</taxon>
        <taxon>Actinomycetes</taxon>
        <taxon>Kitasatosporales</taxon>
        <taxon>Streptomycetaceae</taxon>
        <taxon>Streptomyces</taxon>
        <taxon>Streptomyces albidoflavus group</taxon>
    </lineage>
</organism>
<accession>A0A7Y6F507</accession>
<protein>
    <recommendedName>
        <fullName evidence="3">Antirepressor protein C-terminal domain-containing protein</fullName>
    </recommendedName>
</protein>
<proteinExistence type="predicted"/>
<reference evidence="1 2" key="1">
    <citation type="submission" date="2020-03" db="EMBL/GenBank/DDBJ databases">
        <title>Complete genome sequence of sixteen Streptomyces strains facilitates identification of candidate genes involved in plant growth-promotion in grain legumes and cereals.</title>
        <authorList>
            <person name="Gopalakrishnan S."/>
            <person name="Thakur V."/>
            <person name="Saxena R."/>
            <person name="Vadlamudi S."/>
            <person name="Purohit S."/>
            <person name="Kumar V."/>
            <person name="Rathore A."/>
            <person name="Chitikineni A."/>
            <person name="Varshney R.K."/>
        </authorList>
    </citation>
    <scope>NUCLEOTIDE SEQUENCE [LARGE SCALE GENOMIC DNA]</scope>
    <source>
        <strain evidence="1 2">KAI-180</strain>
    </source>
</reference>
<dbReference type="AlphaFoldDB" id="A0A7Y6F507"/>
<sequence length="285" mass="31502">MLPIMPDQPNELVLTESRTMRAQTAGRVDVLDKVKALALLPDGVHATTEIVASYYEVGIEAIKSLVKDNRAELEGNGYRVLAGAERAEFVRSQQDLTLPPARHLATFTRRTILNVGQLLTESDVARQVRTYLLDVEEAATPEQKVTAVEKATEAEAQLRAIEVLARIDGNTSYARSLSRHIAARMLGEEPELDPADVTITCDEYLDGRIAAGDMASARTRMGRTVAALYRARYGADPQKIKRPIHGVHRDVAVYTHRDLDLFDTAWTEVSRHYNVQDRIALGGAA</sequence>
<comment type="caution">
    <text evidence="1">The sequence shown here is derived from an EMBL/GenBank/DDBJ whole genome shotgun (WGS) entry which is preliminary data.</text>
</comment>
<evidence type="ECO:0008006" key="3">
    <source>
        <dbReference type="Google" id="ProtNLM"/>
    </source>
</evidence>
<evidence type="ECO:0000313" key="2">
    <source>
        <dbReference type="Proteomes" id="UP000540128"/>
    </source>
</evidence>
<dbReference type="Proteomes" id="UP000540128">
    <property type="component" value="Unassembled WGS sequence"/>
</dbReference>